<dbReference type="EMBL" id="RQGD01000008">
    <property type="protein sequence ID" value="TGL62954.1"/>
    <property type="molecule type" value="Genomic_DNA"/>
</dbReference>
<reference evidence="3" key="1">
    <citation type="journal article" date="2019" name="PLoS Negl. Trop. Dis.">
        <title>Revisiting the worldwide diversity of Leptospira species in the environment.</title>
        <authorList>
            <person name="Vincent A.T."/>
            <person name="Schiettekatte O."/>
            <person name="Bourhy P."/>
            <person name="Veyrier F.J."/>
            <person name="Picardeau M."/>
        </authorList>
    </citation>
    <scope>NUCLEOTIDE SEQUENCE [LARGE SCALE GENOMIC DNA]</scope>
    <source>
        <strain evidence="3">201702476</strain>
    </source>
</reference>
<evidence type="ECO:0000256" key="1">
    <source>
        <dbReference type="ARBA" id="ARBA00022676"/>
    </source>
</evidence>
<dbReference type="Proteomes" id="UP000297693">
    <property type="component" value="Unassembled WGS sequence"/>
</dbReference>
<dbReference type="GO" id="GO:0009244">
    <property type="term" value="P:lipopolysaccharide core region biosynthetic process"/>
    <property type="evidence" value="ECO:0007669"/>
    <property type="project" value="TreeGrafter"/>
</dbReference>
<accession>A0A4R9K8M3</accession>
<keyword evidence="4" id="KW-1185">Reference proteome</keyword>
<dbReference type="Pfam" id="PF01075">
    <property type="entry name" value="Glyco_transf_9"/>
    <property type="match status" value="1"/>
</dbReference>
<dbReference type="RefSeq" id="WP_135621677.1">
    <property type="nucleotide sequence ID" value="NZ_RQGD01000008.1"/>
</dbReference>
<keyword evidence="1" id="KW-0328">Glycosyltransferase</keyword>
<dbReference type="CDD" id="cd03789">
    <property type="entry name" value="GT9_LPS_heptosyltransferase"/>
    <property type="match status" value="1"/>
</dbReference>
<proteinExistence type="predicted"/>
<name>A0A4R9K8M3_9LEPT</name>
<dbReference type="Gene3D" id="3.40.50.2000">
    <property type="entry name" value="Glycogen Phosphorylase B"/>
    <property type="match status" value="2"/>
</dbReference>
<dbReference type="InterPro" id="IPR002201">
    <property type="entry name" value="Glyco_trans_9"/>
</dbReference>
<dbReference type="PANTHER" id="PTHR30160">
    <property type="entry name" value="TETRAACYLDISACCHARIDE 4'-KINASE-RELATED"/>
    <property type="match status" value="1"/>
</dbReference>
<dbReference type="OrthoDB" id="9797795at2"/>
<dbReference type="PANTHER" id="PTHR30160:SF1">
    <property type="entry name" value="LIPOPOLYSACCHARIDE 1,2-N-ACETYLGLUCOSAMINETRANSFERASE-RELATED"/>
    <property type="match status" value="1"/>
</dbReference>
<organism evidence="3 4">
    <name type="scientific">Leptospira ognonensis</name>
    <dbReference type="NCBI Taxonomy" id="2484945"/>
    <lineage>
        <taxon>Bacteria</taxon>
        <taxon>Pseudomonadati</taxon>
        <taxon>Spirochaetota</taxon>
        <taxon>Spirochaetia</taxon>
        <taxon>Leptospirales</taxon>
        <taxon>Leptospiraceae</taxon>
        <taxon>Leptospira</taxon>
    </lineage>
</organism>
<protein>
    <submittedName>
        <fullName evidence="3">Glycosyltransferase family 9 protein</fullName>
    </submittedName>
</protein>
<evidence type="ECO:0000313" key="3">
    <source>
        <dbReference type="EMBL" id="TGL62954.1"/>
    </source>
</evidence>
<gene>
    <name evidence="3" type="ORF">EHQ58_02045</name>
</gene>
<comment type="caution">
    <text evidence="3">The sequence shown here is derived from an EMBL/GenBank/DDBJ whole genome shotgun (WGS) entry which is preliminary data.</text>
</comment>
<dbReference type="SUPFAM" id="SSF53756">
    <property type="entry name" value="UDP-Glycosyltransferase/glycogen phosphorylase"/>
    <property type="match status" value="1"/>
</dbReference>
<keyword evidence="2 3" id="KW-0808">Transferase</keyword>
<evidence type="ECO:0000313" key="4">
    <source>
        <dbReference type="Proteomes" id="UP000297693"/>
    </source>
</evidence>
<sequence length="402" mass="46145">MGVNFMRALDKWLGIPCCFLLSLFVFCLRPFSRRQASPIKKILFLQISEMGSSVSAYSSILKAKELFPGVEISYFIFQEMQESIHLMGVVDSDHVFTVTSKSFLGFAKGIWKMIWLMRSHKFDAILDLELFSRLSSILSYLFGASRRVGYNNFHMEGLYRGSLQTHKVIYNHTKHISYNFLALVYALEEDPAMIPLPKRFIPETDIKPLKIRSSSADRKIMLMKLRNENLRITPKTKLILLNPNASDLLPLRRWPTENFIETAIRLLKDKNVCILIIGVQSEYERAEKIRESINSDRCINFAGKTTLRQLIDLYNISNVLLSNDSGPPNFASLTDLRTLVFFGPETPICYKPLGKNIEVLYANYHCSPCVSAYNHRQSACKDNQCLQALTVDLVYRQIIVKN</sequence>
<dbReference type="AlphaFoldDB" id="A0A4R9K8M3"/>
<dbReference type="GO" id="GO:0005829">
    <property type="term" value="C:cytosol"/>
    <property type="evidence" value="ECO:0007669"/>
    <property type="project" value="TreeGrafter"/>
</dbReference>
<dbReference type="GO" id="GO:0008713">
    <property type="term" value="F:ADP-heptose-lipopolysaccharide heptosyltransferase activity"/>
    <property type="evidence" value="ECO:0007669"/>
    <property type="project" value="TreeGrafter"/>
</dbReference>
<dbReference type="InterPro" id="IPR051199">
    <property type="entry name" value="LPS_LOS_Heptosyltrfase"/>
</dbReference>
<evidence type="ECO:0000256" key="2">
    <source>
        <dbReference type="ARBA" id="ARBA00022679"/>
    </source>
</evidence>